<dbReference type="GO" id="GO:0016705">
    <property type="term" value="F:oxidoreductase activity, acting on paired donors, with incorporation or reduction of molecular oxygen"/>
    <property type="evidence" value="ECO:0007669"/>
    <property type="project" value="InterPro"/>
</dbReference>
<keyword evidence="2" id="KW-0876">Taxol biosynthesis</keyword>
<feature type="non-terminal residue" evidence="3">
    <location>
        <position position="1"/>
    </location>
</feature>
<organism evidence="3 4">
    <name type="scientific">Taxus chinensis</name>
    <name type="common">Chinese yew</name>
    <name type="synonym">Taxus wallichiana var. chinensis</name>
    <dbReference type="NCBI Taxonomy" id="29808"/>
    <lineage>
        <taxon>Eukaryota</taxon>
        <taxon>Viridiplantae</taxon>
        <taxon>Streptophyta</taxon>
        <taxon>Embryophyta</taxon>
        <taxon>Tracheophyta</taxon>
        <taxon>Spermatophyta</taxon>
        <taxon>Pinopsida</taxon>
        <taxon>Pinidae</taxon>
        <taxon>Conifers II</taxon>
        <taxon>Cupressales</taxon>
        <taxon>Taxaceae</taxon>
        <taxon>Taxus</taxon>
    </lineage>
</organism>
<comment type="pathway">
    <text evidence="1">Alkaloid biosynthesis; taxol biosynthesis.</text>
</comment>
<dbReference type="InterPro" id="IPR001128">
    <property type="entry name" value="Cyt_P450"/>
</dbReference>
<dbReference type="PRINTS" id="PR00463">
    <property type="entry name" value="EP450I"/>
</dbReference>
<protein>
    <recommendedName>
        <fullName evidence="5">Cytochrome P450</fullName>
    </recommendedName>
</protein>
<evidence type="ECO:0000256" key="1">
    <source>
        <dbReference type="ARBA" id="ARBA00005122"/>
    </source>
</evidence>
<reference evidence="3 4" key="1">
    <citation type="journal article" date="2021" name="Nat. Plants">
        <title>The Taxus genome provides insights into paclitaxel biosynthesis.</title>
        <authorList>
            <person name="Xiong X."/>
            <person name="Gou J."/>
            <person name="Liao Q."/>
            <person name="Li Y."/>
            <person name="Zhou Q."/>
            <person name="Bi G."/>
            <person name="Li C."/>
            <person name="Du R."/>
            <person name="Wang X."/>
            <person name="Sun T."/>
            <person name="Guo L."/>
            <person name="Liang H."/>
            <person name="Lu P."/>
            <person name="Wu Y."/>
            <person name="Zhang Z."/>
            <person name="Ro D.K."/>
            <person name="Shang Y."/>
            <person name="Huang S."/>
            <person name="Yan J."/>
        </authorList>
    </citation>
    <scope>NUCLEOTIDE SEQUENCE [LARGE SCALE GENOMIC DNA]</scope>
    <source>
        <strain evidence="3">Ta-2019</strain>
    </source>
</reference>
<proteinExistence type="predicted"/>
<evidence type="ECO:0000313" key="4">
    <source>
        <dbReference type="Proteomes" id="UP000824469"/>
    </source>
</evidence>
<evidence type="ECO:0000256" key="2">
    <source>
        <dbReference type="ARBA" id="ARBA00023059"/>
    </source>
</evidence>
<dbReference type="GO" id="GO:0042617">
    <property type="term" value="P:paclitaxel biosynthetic process"/>
    <property type="evidence" value="ECO:0007669"/>
    <property type="project" value="UniProtKB-KW"/>
</dbReference>
<dbReference type="Pfam" id="PF00067">
    <property type="entry name" value="p450"/>
    <property type="match status" value="1"/>
</dbReference>
<feature type="non-terminal residue" evidence="3">
    <location>
        <position position="108"/>
    </location>
</feature>
<sequence>DMFVAGTDTSTAEMEWAMSELLRKPYVTRKVQDEIELVVGNYRTVSESDLASLEYLQCVVKETLRLYPSGPLLVPHESTETCTVGDGFVIPKKTRLIINAWAIGRDPK</sequence>
<dbReference type="PRINTS" id="PR00385">
    <property type="entry name" value="P450"/>
</dbReference>
<name>A0AA38GCS5_TAXCH</name>
<dbReference type="AlphaFoldDB" id="A0AA38GCS5"/>
<evidence type="ECO:0008006" key="5">
    <source>
        <dbReference type="Google" id="ProtNLM"/>
    </source>
</evidence>
<comment type="caution">
    <text evidence="3">The sequence shown here is derived from an EMBL/GenBank/DDBJ whole genome shotgun (WGS) entry which is preliminary data.</text>
</comment>
<evidence type="ECO:0000313" key="3">
    <source>
        <dbReference type="EMBL" id="KAH9321162.1"/>
    </source>
</evidence>
<dbReference type="GO" id="GO:0004497">
    <property type="term" value="F:monooxygenase activity"/>
    <property type="evidence" value="ECO:0007669"/>
    <property type="project" value="InterPro"/>
</dbReference>
<dbReference type="PANTHER" id="PTHR24281">
    <property type="entry name" value="STEROID 21-HYDROXYLASE-RELATED"/>
    <property type="match status" value="1"/>
</dbReference>
<dbReference type="SUPFAM" id="SSF48264">
    <property type="entry name" value="Cytochrome P450"/>
    <property type="match status" value="1"/>
</dbReference>
<dbReference type="EMBL" id="JAHRHJ020000003">
    <property type="protein sequence ID" value="KAH9321162.1"/>
    <property type="molecule type" value="Genomic_DNA"/>
</dbReference>
<dbReference type="GO" id="GO:0020037">
    <property type="term" value="F:heme binding"/>
    <property type="evidence" value="ECO:0007669"/>
    <property type="project" value="InterPro"/>
</dbReference>
<gene>
    <name evidence="3" type="ORF">KI387_015801</name>
</gene>
<dbReference type="GO" id="GO:0005506">
    <property type="term" value="F:iron ion binding"/>
    <property type="evidence" value="ECO:0007669"/>
    <property type="project" value="InterPro"/>
</dbReference>
<dbReference type="InterPro" id="IPR036396">
    <property type="entry name" value="Cyt_P450_sf"/>
</dbReference>
<accession>A0AA38GCS5</accession>
<dbReference type="Gene3D" id="1.10.630.10">
    <property type="entry name" value="Cytochrome P450"/>
    <property type="match status" value="1"/>
</dbReference>
<dbReference type="InterPro" id="IPR002401">
    <property type="entry name" value="Cyt_P450_E_grp-I"/>
</dbReference>
<dbReference type="Proteomes" id="UP000824469">
    <property type="component" value="Unassembled WGS sequence"/>
</dbReference>
<dbReference type="OMA" id="EYRESCK"/>
<keyword evidence="4" id="KW-1185">Reference proteome</keyword>